<evidence type="ECO:0000313" key="5">
    <source>
        <dbReference type="Proteomes" id="UP000176974"/>
    </source>
</evidence>
<dbReference type="Pfam" id="PF00483">
    <property type="entry name" value="NTP_transferase"/>
    <property type="match status" value="1"/>
</dbReference>
<dbReference type="Proteomes" id="UP000176974">
    <property type="component" value="Unassembled WGS sequence"/>
</dbReference>
<proteinExistence type="predicted"/>
<dbReference type="AlphaFoldDB" id="A0A1G2FBR7"/>
<accession>A0A1G2FBR7</accession>
<organism evidence="4 5">
    <name type="scientific">Candidatus Portnoybacteria bacterium RIFCSPHIGHO2_01_FULL_40_12b</name>
    <dbReference type="NCBI Taxonomy" id="1801994"/>
    <lineage>
        <taxon>Bacteria</taxon>
        <taxon>Candidatus Portnoyibacteriota</taxon>
    </lineage>
</organism>
<protein>
    <recommendedName>
        <fullName evidence="3">Nucleotidyl transferase domain-containing protein</fullName>
    </recommendedName>
</protein>
<sequence>MQAVILAAGQGIRLRPMTSFIPKCLLKVGKKPILEHTFSQLPNEIHEVIIVVGHLQEQIRKYFGRNFCGRPIRYIEQPEKLGTGHALFICKNSLEDKKFLVMMGDDLYLKKRHQKMSKA</sequence>
<feature type="domain" description="Nucleotidyl transferase" evidence="3">
    <location>
        <begin position="3"/>
        <end position="116"/>
    </location>
</feature>
<dbReference type="InterPro" id="IPR050065">
    <property type="entry name" value="GlmU-like"/>
</dbReference>
<dbReference type="EMBL" id="MHMY01000021">
    <property type="protein sequence ID" value="OGZ35018.1"/>
    <property type="molecule type" value="Genomic_DNA"/>
</dbReference>
<name>A0A1G2FBR7_9BACT</name>
<dbReference type="PANTHER" id="PTHR43584">
    <property type="entry name" value="NUCLEOTIDYL TRANSFERASE"/>
    <property type="match status" value="1"/>
</dbReference>
<dbReference type="Gene3D" id="3.90.550.10">
    <property type="entry name" value="Spore Coat Polysaccharide Biosynthesis Protein SpsA, Chain A"/>
    <property type="match status" value="1"/>
</dbReference>
<evidence type="ECO:0000313" key="4">
    <source>
        <dbReference type="EMBL" id="OGZ35018.1"/>
    </source>
</evidence>
<evidence type="ECO:0000256" key="1">
    <source>
        <dbReference type="ARBA" id="ARBA00022679"/>
    </source>
</evidence>
<keyword evidence="1" id="KW-0808">Transferase</keyword>
<dbReference type="InterPro" id="IPR005835">
    <property type="entry name" value="NTP_transferase_dom"/>
</dbReference>
<reference evidence="4 5" key="1">
    <citation type="journal article" date="2016" name="Nat. Commun.">
        <title>Thousands of microbial genomes shed light on interconnected biogeochemical processes in an aquifer system.</title>
        <authorList>
            <person name="Anantharaman K."/>
            <person name="Brown C.T."/>
            <person name="Hug L.A."/>
            <person name="Sharon I."/>
            <person name="Castelle C.J."/>
            <person name="Probst A.J."/>
            <person name="Thomas B.C."/>
            <person name="Singh A."/>
            <person name="Wilkins M.J."/>
            <person name="Karaoz U."/>
            <person name="Brodie E.L."/>
            <person name="Williams K.H."/>
            <person name="Hubbard S.S."/>
            <person name="Banfield J.F."/>
        </authorList>
    </citation>
    <scope>NUCLEOTIDE SEQUENCE [LARGE SCALE GENOMIC DNA]</scope>
</reference>
<dbReference type="PANTHER" id="PTHR43584:SF8">
    <property type="entry name" value="N-ACETYLMURAMATE ALPHA-1-PHOSPHATE URIDYLYLTRANSFERASE"/>
    <property type="match status" value="1"/>
</dbReference>
<dbReference type="InterPro" id="IPR029044">
    <property type="entry name" value="Nucleotide-diphossugar_trans"/>
</dbReference>
<dbReference type="CDD" id="cd04181">
    <property type="entry name" value="NTP_transferase"/>
    <property type="match status" value="1"/>
</dbReference>
<evidence type="ECO:0000259" key="3">
    <source>
        <dbReference type="Pfam" id="PF00483"/>
    </source>
</evidence>
<comment type="caution">
    <text evidence="4">The sequence shown here is derived from an EMBL/GenBank/DDBJ whole genome shotgun (WGS) entry which is preliminary data.</text>
</comment>
<evidence type="ECO:0000256" key="2">
    <source>
        <dbReference type="ARBA" id="ARBA00022695"/>
    </source>
</evidence>
<dbReference type="GO" id="GO:0016779">
    <property type="term" value="F:nucleotidyltransferase activity"/>
    <property type="evidence" value="ECO:0007669"/>
    <property type="project" value="UniProtKB-KW"/>
</dbReference>
<dbReference type="SUPFAM" id="SSF53448">
    <property type="entry name" value="Nucleotide-diphospho-sugar transferases"/>
    <property type="match status" value="1"/>
</dbReference>
<gene>
    <name evidence="4" type="ORF">A2815_01255</name>
</gene>
<keyword evidence="2" id="KW-0548">Nucleotidyltransferase</keyword>